<evidence type="ECO:0000313" key="3">
    <source>
        <dbReference type="Proteomes" id="UP000230750"/>
    </source>
</evidence>
<proteinExistence type="predicted"/>
<dbReference type="Proteomes" id="UP000230750">
    <property type="component" value="Unassembled WGS sequence"/>
</dbReference>
<feature type="compositionally biased region" description="Basic and acidic residues" evidence="1">
    <location>
        <begin position="87"/>
        <end position="98"/>
    </location>
</feature>
<feature type="region of interest" description="Disordered" evidence="1">
    <location>
        <begin position="68"/>
        <end position="121"/>
    </location>
</feature>
<keyword evidence="3" id="KW-1185">Reference proteome</keyword>
<organism evidence="2 3">
    <name type="scientific">Stichopus japonicus</name>
    <name type="common">Sea cucumber</name>
    <dbReference type="NCBI Taxonomy" id="307972"/>
    <lineage>
        <taxon>Eukaryota</taxon>
        <taxon>Metazoa</taxon>
        <taxon>Echinodermata</taxon>
        <taxon>Eleutherozoa</taxon>
        <taxon>Echinozoa</taxon>
        <taxon>Holothuroidea</taxon>
        <taxon>Aspidochirotacea</taxon>
        <taxon>Aspidochirotida</taxon>
        <taxon>Stichopodidae</taxon>
        <taxon>Apostichopus</taxon>
    </lineage>
</organism>
<dbReference type="AlphaFoldDB" id="A0A2G8L2Q2"/>
<evidence type="ECO:0000256" key="1">
    <source>
        <dbReference type="SAM" id="MobiDB-lite"/>
    </source>
</evidence>
<dbReference type="EMBL" id="MRZV01000248">
    <property type="protein sequence ID" value="PIK54420.1"/>
    <property type="molecule type" value="Genomic_DNA"/>
</dbReference>
<name>A0A2G8L2Q2_STIJA</name>
<dbReference type="OrthoDB" id="10417441at2759"/>
<accession>A0A2G8L2Q2</accession>
<feature type="region of interest" description="Disordered" evidence="1">
    <location>
        <begin position="315"/>
        <end position="334"/>
    </location>
</feature>
<protein>
    <submittedName>
        <fullName evidence="2">Uncharacterized protein</fullName>
    </submittedName>
</protein>
<gene>
    <name evidence="2" type="ORF">BSL78_08633</name>
</gene>
<comment type="caution">
    <text evidence="2">The sequence shown here is derived from an EMBL/GenBank/DDBJ whole genome shotgun (WGS) entry which is preliminary data.</text>
</comment>
<sequence>MALRGQIKPKHNADQFLNERNVQQKSLERAMRGLTVERNYIMKHMDMDKKFFKTRCDKFQADVAKIKKRRPATQLSPKHSASQEPETNIREVKVKIIEPTEENQQLQSSVPKLPSASKPKELKPAIKLSRSQSVADLDGLSNTLPAIRGKSQPAVTALGARRNTIAVRSTTADPLNWSYSSGMFSCHNLRTSRIDFGFLDKAASVAAKKEKDDYEREELQRMLKDETELNKVMIKRRKQSLFQKVDETIALTKPTPARLTPCKSPVGSEGDNEEFLTVQQSERPESTADSFSEDLEQLRDTIRFQKMQRWKNRDRRRSSVVTNLGKKDDETDEQYEDRLSNLKKEMKNCRYLRRRDSQNVGLGTETLVANQRKAEQIWRQSLAHNLF</sequence>
<evidence type="ECO:0000313" key="2">
    <source>
        <dbReference type="EMBL" id="PIK54420.1"/>
    </source>
</evidence>
<reference evidence="2 3" key="1">
    <citation type="journal article" date="2017" name="PLoS Biol.">
        <title>The sea cucumber genome provides insights into morphological evolution and visceral regeneration.</title>
        <authorList>
            <person name="Zhang X."/>
            <person name="Sun L."/>
            <person name="Yuan J."/>
            <person name="Sun Y."/>
            <person name="Gao Y."/>
            <person name="Zhang L."/>
            <person name="Li S."/>
            <person name="Dai H."/>
            <person name="Hamel J.F."/>
            <person name="Liu C."/>
            <person name="Yu Y."/>
            <person name="Liu S."/>
            <person name="Lin W."/>
            <person name="Guo K."/>
            <person name="Jin S."/>
            <person name="Xu P."/>
            <person name="Storey K.B."/>
            <person name="Huan P."/>
            <person name="Zhang T."/>
            <person name="Zhou Y."/>
            <person name="Zhang J."/>
            <person name="Lin C."/>
            <person name="Li X."/>
            <person name="Xing L."/>
            <person name="Huo D."/>
            <person name="Sun M."/>
            <person name="Wang L."/>
            <person name="Mercier A."/>
            <person name="Li F."/>
            <person name="Yang H."/>
            <person name="Xiang J."/>
        </authorList>
    </citation>
    <scope>NUCLEOTIDE SEQUENCE [LARGE SCALE GENOMIC DNA]</scope>
    <source>
        <strain evidence="2">Shaxun</strain>
        <tissue evidence="2">Muscle</tissue>
    </source>
</reference>
<feature type="compositionally biased region" description="Polar residues" evidence="1">
    <location>
        <begin position="73"/>
        <end position="86"/>
    </location>
</feature>